<dbReference type="PANTHER" id="PTHR14254:SF6">
    <property type="entry name" value="NON-SPECIFIC PROTEIN-TYROSINE KINASE"/>
    <property type="match status" value="1"/>
</dbReference>
<dbReference type="PANTHER" id="PTHR14254">
    <property type="entry name" value="GENE 33 POLYPEPTIDE"/>
    <property type="match status" value="1"/>
</dbReference>
<evidence type="ECO:0000256" key="1">
    <source>
        <dbReference type="SAM" id="MobiDB-lite"/>
    </source>
</evidence>
<dbReference type="EMBL" id="JAYMGO010000003">
    <property type="protein sequence ID" value="KAL1276893.1"/>
    <property type="molecule type" value="Genomic_DNA"/>
</dbReference>
<reference evidence="3 4" key="1">
    <citation type="submission" date="2023-09" db="EMBL/GenBank/DDBJ databases">
        <authorList>
            <person name="Wang M."/>
        </authorList>
    </citation>
    <scope>NUCLEOTIDE SEQUENCE [LARGE SCALE GENOMIC DNA]</scope>
    <source>
        <strain evidence="3">GT-2023</strain>
        <tissue evidence="3">Liver</tissue>
    </source>
</reference>
<evidence type="ECO:0000313" key="4">
    <source>
        <dbReference type="Proteomes" id="UP001558613"/>
    </source>
</evidence>
<accession>A0ABR3NJN8</accession>
<dbReference type="Proteomes" id="UP001558613">
    <property type="component" value="Unassembled WGS sequence"/>
</dbReference>
<evidence type="ECO:0000259" key="2">
    <source>
        <dbReference type="Pfam" id="PF11555"/>
    </source>
</evidence>
<proteinExistence type="predicted"/>
<organism evidence="3 4">
    <name type="scientific">Cirrhinus molitorella</name>
    <name type="common">mud carp</name>
    <dbReference type="NCBI Taxonomy" id="172907"/>
    <lineage>
        <taxon>Eukaryota</taxon>
        <taxon>Metazoa</taxon>
        <taxon>Chordata</taxon>
        <taxon>Craniata</taxon>
        <taxon>Vertebrata</taxon>
        <taxon>Euteleostomi</taxon>
        <taxon>Actinopterygii</taxon>
        <taxon>Neopterygii</taxon>
        <taxon>Teleostei</taxon>
        <taxon>Ostariophysi</taxon>
        <taxon>Cypriniformes</taxon>
        <taxon>Cyprinidae</taxon>
        <taxon>Labeoninae</taxon>
        <taxon>Labeonini</taxon>
        <taxon>Cirrhinus</taxon>
    </lineage>
</organism>
<feature type="region of interest" description="Disordered" evidence="1">
    <location>
        <begin position="248"/>
        <end position="316"/>
    </location>
</feature>
<sequence length="406" mass="44425">MCWALDLNSCQYLTQLPGRSKKEPPPRPPQPSLLVKKPSYDAVAEDEDQTSAGLRRLSLKKKGLKLKPAAWVCATKLGDRTTYSVRTPGGSTPTEVSLIDFGEEFPSATPSPSPVVELQIPTLAKLALEAENILDRTPPQSPSRSLPRPLHPTPVVDWDARPLPAPPAYDDVAQDEDDFEVSSINSAERGADEPCSPHMSCTPTGECKPYVEDNLFLPCRQSSASSFSQSAEIFQELQQECMRHLNIPPPYPIPPRPVKRAGGDYARWSGELSPVSGNEDAKERPPQIPPRDPLSQPGSRTPSPHVGSPQTRSSLCSASSVYGQSYLSTSPAKLMPTTQSFASDPKYAAPKVIQAQGKDKEPAKGPCILPIVRDGKKVSNTHYYLLPERPPYLDRYDKFFKEAESG</sequence>
<protein>
    <recommendedName>
        <fullName evidence="2">Mig-6 domain-containing protein</fullName>
    </recommendedName>
</protein>
<feature type="region of interest" description="Disordered" evidence="1">
    <location>
        <begin position="16"/>
        <end position="51"/>
    </location>
</feature>
<gene>
    <name evidence="3" type="ORF">QQF64_023566</name>
</gene>
<dbReference type="Pfam" id="PF11555">
    <property type="entry name" value="Inhibitor_Mig-6"/>
    <property type="match status" value="1"/>
</dbReference>
<keyword evidence="4" id="KW-1185">Reference proteome</keyword>
<dbReference type="InterPro" id="IPR052112">
    <property type="entry name" value="EGFR_SigReg_Kinase"/>
</dbReference>
<name>A0ABR3NJN8_9TELE</name>
<dbReference type="InterPro" id="IPR021619">
    <property type="entry name" value="Mig-6"/>
</dbReference>
<feature type="domain" description="Mig-6" evidence="2">
    <location>
        <begin position="284"/>
        <end position="360"/>
    </location>
</feature>
<comment type="caution">
    <text evidence="3">The sequence shown here is derived from an EMBL/GenBank/DDBJ whole genome shotgun (WGS) entry which is preliminary data.</text>
</comment>
<feature type="compositionally biased region" description="Polar residues" evidence="1">
    <location>
        <begin position="296"/>
        <end position="316"/>
    </location>
</feature>
<evidence type="ECO:0000313" key="3">
    <source>
        <dbReference type="EMBL" id="KAL1276893.1"/>
    </source>
</evidence>